<organism evidence="2 3">
    <name type="scientific">Amycolatopsis taiwanensis</name>
    <dbReference type="NCBI Taxonomy" id="342230"/>
    <lineage>
        <taxon>Bacteria</taxon>
        <taxon>Bacillati</taxon>
        <taxon>Actinomycetota</taxon>
        <taxon>Actinomycetes</taxon>
        <taxon>Pseudonocardiales</taxon>
        <taxon>Pseudonocardiaceae</taxon>
        <taxon>Amycolatopsis</taxon>
    </lineage>
</organism>
<dbReference type="SMART" id="SM01040">
    <property type="entry name" value="Bro-N"/>
    <property type="match status" value="1"/>
</dbReference>
<proteinExistence type="predicted"/>
<dbReference type="InterPro" id="IPR003497">
    <property type="entry name" value="BRO_N_domain"/>
</dbReference>
<dbReference type="Pfam" id="PF02498">
    <property type="entry name" value="Bro-N"/>
    <property type="match status" value="1"/>
</dbReference>
<sequence length="269" mass="29704">MRDLTKHTADPAETATHNGELDLFTAAGDGLTSEHFGIAEDGRAFVEAPAFARALNYSSTQQALQVVDADEQGEADRETWSTAGGKQIRRMKVLYEDGMWELIFRSTLPSAKTVKSRVKEILRQLRETGTAEVRPRGPVLPLDYETALVHLLGQVRARKSLEAKVAEDAPKVAAWEAFLDRDGWLQVGVIARALGWGRNTLFARLRNEGVLLTHPKNAPCAEWVRNGWACVRLNGHVNQRGEEETTTLISGQGAARIERLLNRNQLGAA</sequence>
<protein>
    <recommendedName>
        <fullName evidence="1">Bro-N domain-containing protein</fullName>
    </recommendedName>
</protein>
<dbReference type="AlphaFoldDB" id="A0A9W6R1T9"/>
<dbReference type="GO" id="GO:0003677">
    <property type="term" value="F:DNA binding"/>
    <property type="evidence" value="ECO:0007669"/>
    <property type="project" value="InterPro"/>
</dbReference>
<evidence type="ECO:0000313" key="3">
    <source>
        <dbReference type="Proteomes" id="UP001165136"/>
    </source>
</evidence>
<dbReference type="Proteomes" id="UP001165136">
    <property type="component" value="Unassembled WGS sequence"/>
</dbReference>
<evidence type="ECO:0000259" key="1">
    <source>
        <dbReference type="SMART" id="SM01040"/>
    </source>
</evidence>
<keyword evidence="3" id="KW-1185">Reference proteome</keyword>
<accession>A0A9W6R1T9</accession>
<name>A0A9W6R1T9_9PSEU</name>
<gene>
    <name evidence="2" type="ORF">Atai01_27260</name>
</gene>
<dbReference type="RefSeq" id="WP_285487037.1">
    <property type="nucleotide sequence ID" value="NZ_BSTI01000005.1"/>
</dbReference>
<feature type="domain" description="Bro-N" evidence="1">
    <location>
        <begin position="35"/>
        <end position="124"/>
    </location>
</feature>
<dbReference type="Pfam" id="PF03374">
    <property type="entry name" value="ANT"/>
    <property type="match status" value="1"/>
</dbReference>
<evidence type="ECO:0000313" key="2">
    <source>
        <dbReference type="EMBL" id="GLY66107.1"/>
    </source>
</evidence>
<comment type="caution">
    <text evidence="2">The sequence shown here is derived from an EMBL/GenBank/DDBJ whole genome shotgun (WGS) entry which is preliminary data.</text>
</comment>
<dbReference type="EMBL" id="BSTI01000005">
    <property type="protein sequence ID" value="GLY66107.1"/>
    <property type="molecule type" value="Genomic_DNA"/>
</dbReference>
<dbReference type="InterPro" id="IPR005039">
    <property type="entry name" value="Ant_C"/>
</dbReference>
<reference evidence="2" key="1">
    <citation type="submission" date="2023-03" db="EMBL/GenBank/DDBJ databases">
        <title>Amycolatopsis taiwanensis NBRC 103393.</title>
        <authorList>
            <person name="Ichikawa N."/>
            <person name="Sato H."/>
            <person name="Tonouchi N."/>
        </authorList>
    </citation>
    <scope>NUCLEOTIDE SEQUENCE</scope>
    <source>
        <strain evidence="2">NBRC 103393</strain>
    </source>
</reference>